<dbReference type="Pfam" id="PF08459">
    <property type="entry name" value="UvrC_RNaseH_dom"/>
    <property type="match status" value="1"/>
</dbReference>
<dbReference type="InterPro" id="IPR001162">
    <property type="entry name" value="UvrC_RNase_H_dom"/>
</dbReference>
<evidence type="ECO:0000313" key="12">
    <source>
        <dbReference type="Proteomes" id="UP000886886"/>
    </source>
</evidence>
<evidence type="ECO:0000259" key="8">
    <source>
        <dbReference type="PROSITE" id="PS50151"/>
    </source>
</evidence>
<protein>
    <recommendedName>
        <fullName evidence="7">UvrABC system protein C</fullName>
        <shortName evidence="7">Protein UvrC</shortName>
    </recommendedName>
    <alternativeName>
        <fullName evidence="7">Excinuclease ABC subunit C</fullName>
    </alternativeName>
</protein>
<dbReference type="GO" id="GO:0009380">
    <property type="term" value="C:excinuclease repair complex"/>
    <property type="evidence" value="ECO:0007669"/>
    <property type="project" value="InterPro"/>
</dbReference>
<feature type="domain" description="UVR" evidence="8">
    <location>
        <begin position="204"/>
        <end position="239"/>
    </location>
</feature>
<feature type="domain" description="UvrC family homology region profile" evidence="10">
    <location>
        <begin position="255"/>
        <end position="497"/>
    </location>
</feature>
<accession>A0A9D0ZWT6</accession>
<dbReference type="PROSITE" id="PS50164">
    <property type="entry name" value="GIY_YIG"/>
    <property type="match status" value="1"/>
</dbReference>
<dbReference type="Gene3D" id="1.10.150.20">
    <property type="entry name" value="5' to 3' exonuclease, C-terminal subdomain"/>
    <property type="match status" value="1"/>
</dbReference>
<evidence type="ECO:0000256" key="5">
    <source>
        <dbReference type="ARBA" id="ARBA00023204"/>
    </source>
</evidence>
<evidence type="ECO:0000313" key="11">
    <source>
        <dbReference type="EMBL" id="HIQ97331.1"/>
    </source>
</evidence>
<keyword evidence="5 7" id="KW-0234">DNA repair</keyword>
<dbReference type="Pfam" id="PF22920">
    <property type="entry name" value="UvrC_RNaseH"/>
    <property type="match status" value="1"/>
</dbReference>
<comment type="caution">
    <text evidence="11">The sequence shown here is derived from an EMBL/GenBank/DDBJ whole genome shotgun (WGS) entry which is preliminary data.</text>
</comment>
<dbReference type="InterPro" id="IPR041663">
    <property type="entry name" value="DisA/LigA_HHH"/>
</dbReference>
<dbReference type="HAMAP" id="MF_00203">
    <property type="entry name" value="UvrC"/>
    <property type="match status" value="1"/>
</dbReference>
<gene>
    <name evidence="7 11" type="primary">uvrC</name>
    <name evidence="11" type="ORF">IAB26_12305</name>
</gene>
<dbReference type="Pfam" id="PF01541">
    <property type="entry name" value="GIY-YIG"/>
    <property type="match status" value="1"/>
</dbReference>
<dbReference type="InterPro" id="IPR036876">
    <property type="entry name" value="UVR_dom_sf"/>
</dbReference>
<evidence type="ECO:0000259" key="9">
    <source>
        <dbReference type="PROSITE" id="PS50164"/>
    </source>
</evidence>
<dbReference type="Pfam" id="PF02151">
    <property type="entry name" value="UVR"/>
    <property type="match status" value="1"/>
</dbReference>
<dbReference type="InterPro" id="IPR001943">
    <property type="entry name" value="UVR_dom"/>
</dbReference>
<dbReference type="GO" id="GO:0003677">
    <property type="term" value="F:DNA binding"/>
    <property type="evidence" value="ECO:0007669"/>
    <property type="project" value="UniProtKB-UniRule"/>
</dbReference>
<dbReference type="PROSITE" id="PS50165">
    <property type="entry name" value="UVRC"/>
    <property type="match status" value="1"/>
</dbReference>
<dbReference type="InterPro" id="IPR010994">
    <property type="entry name" value="RuvA_2-like"/>
</dbReference>
<evidence type="ECO:0000256" key="1">
    <source>
        <dbReference type="ARBA" id="ARBA00022490"/>
    </source>
</evidence>
<dbReference type="SUPFAM" id="SSF47781">
    <property type="entry name" value="RuvA domain 2-like"/>
    <property type="match status" value="1"/>
</dbReference>
<dbReference type="PANTHER" id="PTHR30562:SF1">
    <property type="entry name" value="UVRABC SYSTEM PROTEIN C"/>
    <property type="match status" value="1"/>
</dbReference>
<dbReference type="FunFam" id="3.40.1440.10:FF:000001">
    <property type="entry name" value="UvrABC system protein C"/>
    <property type="match status" value="1"/>
</dbReference>
<dbReference type="SUPFAM" id="SSF82771">
    <property type="entry name" value="GIY-YIG endonuclease"/>
    <property type="match status" value="1"/>
</dbReference>
<dbReference type="InterPro" id="IPR035901">
    <property type="entry name" value="GIY-YIG_endonuc_sf"/>
</dbReference>
<dbReference type="NCBIfam" id="NF001824">
    <property type="entry name" value="PRK00558.1-5"/>
    <property type="match status" value="1"/>
</dbReference>
<dbReference type="InterPro" id="IPR047296">
    <property type="entry name" value="GIY-YIG_UvrC_Cho"/>
</dbReference>
<evidence type="ECO:0000256" key="7">
    <source>
        <dbReference type="HAMAP-Rule" id="MF_00203"/>
    </source>
</evidence>
<dbReference type="Gene3D" id="3.30.420.340">
    <property type="entry name" value="UvrC, RNAse H endonuclease domain"/>
    <property type="match status" value="1"/>
</dbReference>
<dbReference type="Pfam" id="PF12826">
    <property type="entry name" value="HHH_2"/>
    <property type="match status" value="1"/>
</dbReference>
<reference evidence="11" key="2">
    <citation type="journal article" date="2021" name="PeerJ">
        <title>Extensive microbial diversity within the chicken gut microbiome revealed by metagenomics and culture.</title>
        <authorList>
            <person name="Gilroy R."/>
            <person name="Ravi A."/>
            <person name="Getino M."/>
            <person name="Pursley I."/>
            <person name="Horton D.L."/>
            <person name="Alikhan N.F."/>
            <person name="Baker D."/>
            <person name="Gharbi K."/>
            <person name="Hall N."/>
            <person name="Watson M."/>
            <person name="Adriaenssens E.M."/>
            <person name="Foster-Nyarko E."/>
            <person name="Jarju S."/>
            <person name="Secka A."/>
            <person name="Antonio M."/>
            <person name="Oren A."/>
            <person name="Chaudhuri R.R."/>
            <person name="La Ragione R."/>
            <person name="Hildebrand F."/>
            <person name="Pallen M.J."/>
        </authorList>
    </citation>
    <scope>NUCLEOTIDE SEQUENCE</scope>
    <source>
        <strain evidence="11">ChiSjej3B21-11622</strain>
    </source>
</reference>
<dbReference type="SUPFAM" id="SSF46600">
    <property type="entry name" value="C-terminal UvrC-binding domain of UvrB"/>
    <property type="match status" value="1"/>
</dbReference>
<dbReference type="EMBL" id="DVFT01000182">
    <property type="protein sequence ID" value="HIQ97331.1"/>
    <property type="molecule type" value="Genomic_DNA"/>
</dbReference>
<dbReference type="InterPro" id="IPR004791">
    <property type="entry name" value="UvrC"/>
</dbReference>
<dbReference type="SMART" id="SM00465">
    <property type="entry name" value="GIYc"/>
    <property type="match status" value="1"/>
</dbReference>
<dbReference type="InterPro" id="IPR038476">
    <property type="entry name" value="UvrC_RNase_H_dom_sf"/>
</dbReference>
<keyword evidence="4 7" id="KW-0267">Excision nuclease</keyword>
<evidence type="ECO:0000256" key="4">
    <source>
        <dbReference type="ARBA" id="ARBA00022881"/>
    </source>
</evidence>
<reference evidence="11" key="1">
    <citation type="submission" date="2020-10" db="EMBL/GenBank/DDBJ databases">
        <authorList>
            <person name="Gilroy R."/>
        </authorList>
    </citation>
    <scope>NUCLEOTIDE SEQUENCE</scope>
    <source>
        <strain evidence="11">ChiSjej3B21-11622</strain>
    </source>
</reference>
<evidence type="ECO:0000256" key="6">
    <source>
        <dbReference type="ARBA" id="ARBA00023236"/>
    </source>
</evidence>
<dbReference type="GO" id="GO:0005737">
    <property type="term" value="C:cytoplasm"/>
    <property type="evidence" value="ECO:0007669"/>
    <property type="project" value="UniProtKB-SubCell"/>
</dbReference>
<dbReference type="Gene3D" id="3.40.1440.10">
    <property type="entry name" value="GIY-YIG endonuclease"/>
    <property type="match status" value="1"/>
</dbReference>
<dbReference type="NCBIfam" id="TIGR00194">
    <property type="entry name" value="uvrC"/>
    <property type="match status" value="1"/>
</dbReference>
<dbReference type="PANTHER" id="PTHR30562">
    <property type="entry name" value="UVRC/OXIDOREDUCTASE"/>
    <property type="match status" value="1"/>
</dbReference>
<dbReference type="CDD" id="cd10434">
    <property type="entry name" value="GIY-YIG_UvrC_Cho"/>
    <property type="match status" value="1"/>
</dbReference>
<dbReference type="AlphaFoldDB" id="A0A9D0ZWT6"/>
<organism evidence="11 12">
    <name type="scientific">Candidatus Limivivens merdigallinarum</name>
    <dbReference type="NCBI Taxonomy" id="2840859"/>
    <lineage>
        <taxon>Bacteria</taxon>
        <taxon>Bacillati</taxon>
        <taxon>Bacillota</taxon>
        <taxon>Clostridia</taxon>
        <taxon>Lachnospirales</taxon>
        <taxon>Lachnospiraceae</taxon>
        <taxon>Lachnospiraceae incertae sedis</taxon>
        <taxon>Candidatus Limivivens</taxon>
    </lineage>
</organism>
<comment type="subcellular location">
    <subcellularLocation>
        <location evidence="7">Cytoplasm</location>
    </subcellularLocation>
</comment>
<keyword evidence="2 7" id="KW-0227">DNA damage</keyword>
<comment type="function">
    <text evidence="7">The UvrABC repair system catalyzes the recognition and processing of DNA lesions. UvrC both incises the 5' and 3' sides of the lesion. The N-terminal half is responsible for the 3' incision and the C-terminal half is responsible for the 5' incision.</text>
</comment>
<dbReference type="GO" id="GO:0006289">
    <property type="term" value="P:nucleotide-excision repair"/>
    <property type="evidence" value="ECO:0007669"/>
    <property type="project" value="UniProtKB-UniRule"/>
</dbReference>
<evidence type="ECO:0000256" key="2">
    <source>
        <dbReference type="ARBA" id="ARBA00022763"/>
    </source>
</evidence>
<keyword evidence="6 7" id="KW-0742">SOS response</keyword>
<sequence length="631" mass="72725">MFDIQEELKKLPGKPGVYIMHDDKDAIIYVGKAVSLKNRVRQYFQASRNKGVKIEQMVSRISRFEYIVTDSELEALVLECNLIKEHRPKYNTMLKDDKTYPFIKVTVAEDYPRILFSRTMKKDKNKYFGPYTSAGAVKDTIELLRKIYKIRSCQRSLPRDIGKERPCLYYHIKQCKAPCQGHVSKEEYRGMVQSAMDFLSGNYEPILKLLTEKMEQASEDLDFETAIEYRELLNSVKQVAQKQKITNSDGEDKDIIAAAIQDTDAVVQMFFVRDGRIIGRDHFYLRRAPQDDLQALMESFVKQFYAGTPFIPREVMLPCEIGEQEILEEWLGKKRGGRVHIRVPKKGSKEKLVELAAKNAEMILSQDKERIKKEEGRTIGAMKEIAGWLNLSGISRVEAYDISNISGFESVGSMIVYERGKPKRSDYRKFRIKTVQGPNDYASMEEVLNRRFGHGLSEREELKEKELEQEFGKFSVFPDLIMMDGGRGQVNIALKVLSALNLEIPVCGMVKDDNHRTRGLYYNNVEIPIDRNSEGFRLITRIQDEAHRFAIEYHRSLRSKQQVHSILDDIPGIGETRRKALMRTFKSLEAIRDASVDQLKNAPSMNERSALAVYDFFHGNKTQAVEAEEEL</sequence>
<name>A0A9D0ZWT6_9FIRM</name>
<comment type="similarity">
    <text evidence="7">Belongs to the UvrC family.</text>
</comment>
<dbReference type="InterPro" id="IPR000305">
    <property type="entry name" value="GIY-YIG_endonuc"/>
</dbReference>
<dbReference type="PROSITE" id="PS50151">
    <property type="entry name" value="UVR"/>
    <property type="match status" value="1"/>
</dbReference>
<evidence type="ECO:0000256" key="3">
    <source>
        <dbReference type="ARBA" id="ARBA00022769"/>
    </source>
</evidence>
<evidence type="ECO:0000259" key="10">
    <source>
        <dbReference type="PROSITE" id="PS50165"/>
    </source>
</evidence>
<feature type="domain" description="GIY-YIG" evidence="9">
    <location>
        <begin position="13"/>
        <end position="92"/>
    </location>
</feature>
<dbReference type="InterPro" id="IPR050066">
    <property type="entry name" value="UvrABC_protein_C"/>
</dbReference>
<keyword evidence="1 7" id="KW-0963">Cytoplasm</keyword>
<dbReference type="GO" id="GO:0009381">
    <property type="term" value="F:excinuclease ABC activity"/>
    <property type="evidence" value="ECO:0007669"/>
    <property type="project" value="UniProtKB-UniRule"/>
</dbReference>
<proteinExistence type="inferred from homology"/>
<dbReference type="Proteomes" id="UP000886886">
    <property type="component" value="Unassembled WGS sequence"/>
</dbReference>
<dbReference type="GO" id="GO:0009432">
    <property type="term" value="P:SOS response"/>
    <property type="evidence" value="ECO:0007669"/>
    <property type="project" value="UniProtKB-UniRule"/>
</dbReference>
<keyword evidence="3 7" id="KW-0228">DNA excision</keyword>
<comment type="subunit">
    <text evidence="7">Interacts with UvrB in an incision complex.</text>
</comment>